<dbReference type="EMBL" id="BMTF01000053">
    <property type="protein sequence ID" value="GGV97558.1"/>
    <property type="molecule type" value="Genomic_DNA"/>
</dbReference>
<evidence type="ECO:0000313" key="4">
    <source>
        <dbReference type="Proteomes" id="UP000660675"/>
    </source>
</evidence>
<evidence type="ECO:0000259" key="2">
    <source>
        <dbReference type="Pfam" id="PF14024"/>
    </source>
</evidence>
<comment type="caution">
    <text evidence="3">The sequence shown here is derived from an EMBL/GenBank/DDBJ whole genome shotgun (WGS) entry which is preliminary data.</text>
</comment>
<evidence type="ECO:0000313" key="3">
    <source>
        <dbReference type="EMBL" id="GGV97558.1"/>
    </source>
</evidence>
<proteinExistence type="predicted"/>
<protein>
    <recommendedName>
        <fullName evidence="2">DUF4240 domain-containing protein</fullName>
    </recommendedName>
</protein>
<reference evidence="4" key="1">
    <citation type="journal article" date="2019" name="Int. J. Syst. Evol. Microbiol.">
        <title>The Global Catalogue of Microorganisms (GCM) 10K type strain sequencing project: providing services to taxonomists for standard genome sequencing and annotation.</title>
        <authorList>
            <consortium name="The Broad Institute Genomics Platform"/>
            <consortium name="The Broad Institute Genome Sequencing Center for Infectious Disease"/>
            <person name="Wu L."/>
            <person name="Ma J."/>
        </authorList>
    </citation>
    <scope>NUCLEOTIDE SEQUENCE [LARGE SCALE GENOMIC DNA]</scope>
    <source>
        <strain evidence="4">JCM 4376</strain>
    </source>
</reference>
<feature type="domain" description="DUF4240" evidence="2">
    <location>
        <begin position="9"/>
        <end position="145"/>
    </location>
</feature>
<feature type="region of interest" description="Disordered" evidence="1">
    <location>
        <begin position="170"/>
        <end position="198"/>
    </location>
</feature>
<evidence type="ECO:0000256" key="1">
    <source>
        <dbReference type="SAM" id="MobiDB-lite"/>
    </source>
</evidence>
<dbReference type="Proteomes" id="UP000660675">
    <property type="component" value="Unassembled WGS sequence"/>
</dbReference>
<sequence length="208" mass="23372">MAAAILCRMDEKAFWALMDELSRRPGDRNERLEWLRGELLRQPAAAGVEFQAHLEAACESVATGALWRAVSRIEGGLCSDDGFDYFALWLVAQGRGTYEAVLADPDTLADVSEVRTLAGRHLREWHNDEWPEWEELDYVAQDVFHELTGQEDDGDAFYKALDALQEARAECEEGGRDREGHDKGWGPPARRGGRTPRLDALFPVEARA</sequence>
<name>A0ABQ2W964_9ACTN</name>
<accession>A0ABQ2W964</accession>
<feature type="compositionally biased region" description="Basic and acidic residues" evidence="1">
    <location>
        <begin position="170"/>
        <end position="184"/>
    </location>
</feature>
<dbReference type="InterPro" id="IPR025334">
    <property type="entry name" value="DUF4240"/>
</dbReference>
<dbReference type="Pfam" id="PF14024">
    <property type="entry name" value="DUF4240"/>
    <property type="match status" value="1"/>
</dbReference>
<gene>
    <name evidence="3" type="ORF">GCM10015535_69160</name>
</gene>
<keyword evidence="4" id="KW-1185">Reference proteome</keyword>
<organism evidence="3 4">
    <name type="scientific">Streptomyces gelaticus</name>
    <dbReference type="NCBI Taxonomy" id="285446"/>
    <lineage>
        <taxon>Bacteria</taxon>
        <taxon>Bacillati</taxon>
        <taxon>Actinomycetota</taxon>
        <taxon>Actinomycetes</taxon>
        <taxon>Kitasatosporales</taxon>
        <taxon>Streptomycetaceae</taxon>
        <taxon>Streptomyces</taxon>
    </lineage>
</organism>